<dbReference type="PANTHER" id="PTHR16128:SF5">
    <property type="entry name" value="FAD_NAD(P)-BINDING OXIDOREDUCTASE FAMILY PROTEIN"/>
    <property type="match status" value="1"/>
</dbReference>
<dbReference type="InterPro" id="IPR036188">
    <property type="entry name" value="FAD/NAD-bd_sf"/>
</dbReference>
<organism evidence="1 2">
    <name type="scientific">Escallonia rubra</name>
    <dbReference type="NCBI Taxonomy" id="112253"/>
    <lineage>
        <taxon>Eukaryota</taxon>
        <taxon>Viridiplantae</taxon>
        <taxon>Streptophyta</taxon>
        <taxon>Embryophyta</taxon>
        <taxon>Tracheophyta</taxon>
        <taxon>Spermatophyta</taxon>
        <taxon>Magnoliopsida</taxon>
        <taxon>eudicotyledons</taxon>
        <taxon>Gunneridae</taxon>
        <taxon>Pentapetalae</taxon>
        <taxon>asterids</taxon>
        <taxon>campanulids</taxon>
        <taxon>Escalloniales</taxon>
        <taxon>Escalloniaceae</taxon>
        <taxon>Escallonia</taxon>
    </lineage>
</organism>
<dbReference type="PANTHER" id="PTHR16128">
    <property type="entry name" value="FAD/NAD(P)-BINDING OXIDOREDUCTASE FAMILY PROTEIN"/>
    <property type="match status" value="1"/>
</dbReference>
<protein>
    <submittedName>
        <fullName evidence="1">Uncharacterized protein</fullName>
    </submittedName>
</protein>
<accession>A0AA88R356</accession>
<dbReference type="PROSITE" id="PS51257">
    <property type="entry name" value="PROKAR_LIPOPROTEIN"/>
    <property type="match status" value="1"/>
</dbReference>
<keyword evidence="2" id="KW-1185">Reference proteome</keyword>
<dbReference type="Proteomes" id="UP001187471">
    <property type="component" value="Unassembled WGS sequence"/>
</dbReference>
<dbReference type="AlphaFoldDB" id="A0AA88R356"/>
<dbReference type="SUPFAM" id="SSF51905">
    <property type="entry name" value="FAD/NAD(P)-binding domain"/>
    <property type="match status" value="1"/>
</dbReference>
<gene>
    <name evidence="1" type="ORF">RJ640_004986</name>
</gene>
<dbReference type="Gene3D" id="3.90.660.10">
    <property type="match status" value="1"/>
</dbReference>
<dbReference type="EMBL" id="JAVXUO010002540">
    <property type="protein sequence ID" value="KAK2971966.1"/>
    <property type="molecule type" value="Genomic_DNA"/>
</dbReference>
<name>A0AA88R356_9ASTE</name>
<dbReference type="Pfam" id="PF13450">
    <property type="entry name" value="NAD_binding_8"/>
    <property type="match status" value="1"/>
</dbReference>
<comment type="caution">
    <text evidence="1">The sequence shown here is derived from an EMBL/GenBank/DDBJ whole genome shotgun (WGS) entry which is preliminary data.</text>
</comment>
<reference evidence="1" key="1">
    <citation type="submission" date="2022-12" db="EMBL/GenBank/DDBJ databases">
        <title>Draft genome assemblies for two species of Escallonia (Escalloniales).</title>
        <authorList>
            <person name="Chanderbali A."/>
            <person name="Dervinis C."/>
            <person name="Anghel I."/>
            <person name="Soltis D."/>
            <person name="Soltis P."/>
            <person name="Zapata F."/>
        </authorList>
    </citation>
    <scope>NUCLEOTIDE SEQUENCE</scope>
    <source>
        <strain evidence="1">UCBG92.1500</strain>
        <tissue evidence="1">Leaf</tissue>
    </source>
</reference>
<sequence>MNTVATKVAVIGSGSKPHPLPPPQCTLISSCIMHVHMSSPVMGLINLWHITTCESTVSGAVCASTLAKNGASVTIFDSARGPGGRMSRRREITEDGNELLFDHGAPYFTASNADVMGLIQEWEARGFVAEWKENFGSFDFKSKAFVHIEKEGSGKKYVGVPGMNSICRALCHEPGVESRFGVGVARLEWLQGEDLWSLTDLNVIPELASKIAEVPVSPCFALMLAFEKPLSVIPVKGFSFVNSRVLSWAFCDSSKPARSGLSEHWVLHSTAEYAEGIIAQTGLQKPSNTTLTKVAQELFQEFQSTGLDISQPFFKKAHRWLVIQLIVGW</sequence>
<proteinExistence type="predicted"/>
<evidence type="ECO:0000313" key="1">
    <source>
        <dbReference type="EMBL" id="KAK2971966.1"/>
    </source>
</evidence>
<evidence type="ECO:0000313" key="2">
    <source>
        <dbReference type="Proteomes" id="UP001187471"/>
    </source>
</evidence>